<organism evidence="1 2">
    <name type="scientific">Levilactobacillus koreensis</name>
    <dbReference type="NCBI Taxonomy" id="637971"/>
    <lineage>
        <taxon>Bacteria</taxon>
        <taxon>Bacillati</taxon>
        <taxon>Bacillota</taxon>
        <taxon>Bacilli</taxon>
        <taxon>Lactobacillales</taxon>
        <taxon>Lactobacillaceae</taxon>
        <taxon>Levilactobacillus</taxon>
    </lineage>
</organism>
<sequence>MINKQVEFELSRPVAPGESIVDALRYLEMSPETLAQETHESVDYVKAVLKGKTPITLRFAQRLEPILKVPADFWLRYDKQYQRLQQEAVE</sequence>
<dbReference type="EMBL" id="CP012033">
    <property type="protein sequence ID" value="AKP63963.1"/>
    <property type="molecule type" value="Genomic_DNA"/>
</dbReference>
<dbReference type="Proteomes" id="UP000036000">
    <property type="component" value="Chromosome"/>
</dbReference>
<proteinExistence type="predicted"/>
<dbReference type="RefSeq" id="WP_048732634.1">
    <property type="nucleotide sequence ID" value="NZ_CP012033.1"/>
</dbReference>
<gene>
    <name evidence="1" type="ORF">ABN16_02435</name>
</gene>
<reference evidence="1 2" key="1">
    <citation type="submission" date="2015-07" db="EMBL/GenBank/DDBJ databases">
        <title>Lactobacillus korensis/26-25/ whole genome sequencing.</title>
        <authorList>
            <person name="Kim M.K."/>
            <person name="Im W.-T."/>
            <person name="Srinivasan S."/>
            <person name="Lee J.-J."/>
        </authorList>
    </citation>
    <scope>NUCLEOTIDE SEQUENCE [LARGE SCALE GENOMIC DNA]</scope>
    <source>
        <strain evidence="1 2">26-25</strain>
    </source>
</reference>
<protein>
    <recommendedName>
        <fullName evidence="3">Addiction module antidote protein, HigA family</fullName>
    </recommendedName>
</protein>
<dbReference type="GO" id="GO:0003677">
    <property type="term" value="F:DNA binding"/>
    <property type="evidence" value="ECO:0007669"/>
    <property type="project" value="InterPro"/>
</dbReference>
<evidence type="ECO:0008006" key="3">
    <source>
        <dbReference type="Google" id="ProtNLM"/>
    </source>
</evidence>
<dbReference type="KEGG" id="lko:ABN16_02435"/>
<dbReference type="Gene3D" id="1.10.260.40">
    <property type="entry name" value="lambda repressor-like DNA-binding domains"/>
    <property type="match status" value="1"/>
</dbReference>
<name>A0AAC8UTR3_9LACO</name>
<evidence type="ECO:0000313" key="1">
    <source>
        <dbReference type="EMBL" id="AKP63963.1"/>
    </source>
</evidence>
<dbReference type="SUPFAM" id="SSF47413">
    <property type="entry name" value="lambda repressor-like DNA-binding domains"/>
    <property type="match status" value="1"/>
</dbReference>
<evidence type="ECO:0000313" key="2">
    <source>
        <dbReference type="Proteomes" id="UP000036000"/>
    </source>
</evidence>
<accession>A0AAC8UTR3</accession>
<dbReference type="InterPro" id="IPR010982">
    <property type="entry name" value="Lambda_DNA-bd_dom_sf"/>
</dbReference>
<keyword evidence="2" id="KW-1185">Reference proteome</keyword>
<dbReference type="AlphaFoldDB" id="A0AAC8UTR3"/>